<sequence>MDSDPIFYGETSENQSALEYQDGNDGEPQPKRARLDLGDDASNVSTPGIPTRPPGPTEESRSASPEKTFQATTDRVSHSPAHDALPGLFLVGGDVLDESTVDTRTSDARDTSEGNDDKIGGEFEDSGGDIREEAISVPGPLTSEEVTGDIRSLEDFLEKGRANLGNPEAEWQLDSSADEEESDNGKPKSKHSSPRSSGQSADDSSSTSSDSDSERDTDSDEDEDEGEDAIFLDIQKEARRLMDEDGGSDDEGGNDHKRGTAGPLRTKNELPENKSALVRPNIDVSASTPVVPLGVIDSVVDDLVLVKAGVSGEYQVLNEQSLLCFEDRSILGQVQETFGRVEQPFYTVRLKDAEEAEVLNATVGRKVHYIPSHSTFLFTKTIRAMKGSDASNLHDEEVGDDEREFSDDEAEAEFKRRQKEERKTKGQQRAPGPGAAPDVMDEPYVPLSRPANLHEMSAPPGQGNPPQRREVPPRGPARDYQAGRGFRGRGRGRGGRPPPGRPEPRASHRHHNHSPHRQRPFMREERSPMPRAEPQSAANHQSRDPAPKQSPSLSVPAPVSVPAPAPAPAPAPVHQAPPDLSALLPFLSAGQLPPQAFPSGAHINPAFFPMPVPPQLPFAGPLGQIPPPPPPPPPHQLPLPLNPAQFPLLNQARPPSVEEILNILRAQGHNV</sequence>
<feature type="region of interest" description="Disordered" evidence="10">
    <location>
        <begin position="616"/>
        <end position="649"/>
    </location>
</feature>
<dbReference type="InterPro" id="IPR007504">
    <property type="entry name" value="H/ACA_rnp_Gar1/Naf1"/>
</dbReference>
<name>A0AAV9V6B8_9PEZI</name>
<feature type="compositionally biased region" description="Acidic residues" evidence="10">
    <location>
        <begin position="211"/>
        <end position="228"/>
    </location>
</feature>
<feature type="region of interest" description="Disordered" evidence="10">
    <location>
        <begin position="100"/>
        <end position="228"/>
    </location>
</feature>
<organism evidence="11 12">
    <name type="scientific">Orbilia brochopaga</name>
    <dbReference type="NCBI Taxonomy" id="3140254"/>
    <lineage>
        <taxon>Eukaryota</taxon>
        <taxon>Fungi</taxon>
        <taxon>Dikarya</taxon>
        <taxon>Ascomycota</taxon>
        <taxon>Pezizomycotina</taxon>
        <taxon>Orbiliomycetes</taxon>
        <taxon>Orbiliales</taxon>
        <taxon>Orbiliaceae</taxon>
        <taxon>Orbilia</taxon>
    </lineage>
</organism>
<dbReference type="EMBL" id="JAVHNQ010000002">
    <property type="protein sequence ID" value="KAK6355402.1"/>
    <property type="molecule type" value="Genomic_DNA"/>
</dbReference>
<keyword evidence="5" id="KW-0698">rRNA processing</keyword>
<feature type="compositionally biased region" description="Basic and acidic residues" evidence="10">
    <location>
        <begin position="28"/>
        <end position="37"/>
    </location>
</feature>
<comment type="subcellular location">
    <subcellularLocation>
        <location evidence="1">Nucleus</location>
    </subcellularLocation>
</comment>
<feature type="compositionally biased region" description="Basic and acidic residues" evidence="10">
    <location>
        <begin position="151"/>
        <end position="161"/>
    </location>
</feature>
<reference evidence="11 12" key="1">
    <citation type="submission" date="2019-10" db="EMBL/GenBank/DDBJ databases">
        <authorList>
            <person name="Palmer J.M."/>
        </authorList>
    </citation>
    <scope>NUCLEOTIDE SEQUENCE [LARGE SCALE GENOMIC DNA]</scope>
    <source>
        <strain evidence="11 12">TWF696</strain>
    </source>
</reference>
<evidence type="ECO:0000256" key="8">
    <source>
        <dbReference type="ARBA" id="ARBA00023242"/>
    </source>
</evidence>
<comment type="caution">
    <text evidence="11">The sequence shown here is derived from an EMBL/GenBank/DDBJ whole genome shotgun (WGS) entry which is preliminary data.</text>
</comment>
<dbReference type="InterPro" id="IPR009000">
    <property type="entry name" value="Transl_B-barrel_sf"/>
</dbReference>
<feature type="region of interest" description="Disordered" evidence="10">
    <location>
        <begin position="243"/>
        <end position="271"/>
    </location>
</feature>
<dbReference type="Proteomes" id="UP001375240">
    <property type="component" value="Unassembled WGS sequence"/>
</dbReference>
<evidence type="ECO:0000256" key="3">
    <source>
        <dbReference type="ARBA" id="ARBA00021438"/>
    </source>
</evidence>
<evidence type="ECO:0000256" key="4">
    <source>
        <dbReference type="ARBA" id="ARBA00022517"/>
    </source>
</evidence>
<dbReference type="GO" id="GO:0005732">
    <property type="term" value="C:sno(s)RNA-containing ribonucleoprotein complex"/>
    <property type="evidence" value="ECO:0007669"/>
    <property type="project" value="InterPro"/>
</dbReference>
<feature type="compositionally biased region" description="Polar residues" evidence="10">
    <location>
        <begin position="62"/>
        <end position="74"/>
    </location>
</feature>
<feature type="compositionally biased region" description="Basic and acidic residues" evidence="10">
    <location>
        <begin position="104"/>
        <end position="121"/>
    </location>
</feature>
<keyword evidence="8" id="KW-0539">Nucleus</keyword>
<evidence type="ECO:0000313" key="12">
    <source>
        <dbReference type="Proteomes" id="UP001375240"/>
    </source>
</evidence>
<accession>A0AAV9V6B8</accession>
<dbReference type="GO" id="GO:0006364">
    <property type="term" value="P:rRNA processing"/>
    <property type="evidence" value="ECO:0007669"/>
    <property type="project" value="UniProtKB-KW"/>
</dbReference>
<dbReference type="PANTHER" id="PTHR31633:SF1">
    <property type="entry name" value="H_ACA RIBONUCLEOPROTEIN COMPLEX NON-CORE SUBUNIT NAF1"/>
    <property type="match status" value="1"/>
</dbReference>
<dbReference type="InterPro" id="IPR038664">
    <property type="entry name" value="Gar1/Naf1_Cbf5-bd_sf"/>
</dbReference>
<feature type="compositionally biased region" description="Basic and acidic residues" evidence="10">
    <location>
        <begin position="412"/>
        <end position="424"/>
    </location>
</feature>
<dbReference type="InterPro" id="IPR040309">
    <property type="entry name" value="Naf1"/>
</dbReference>
<dbReference type="PANTHER" id="PTHR31633">
    <property type="entry name" value="H/ACA RIBONUCLEOPROTEIN COMPLEX NON-CORE SUBUNIT NAF1"/>
    <property type="match status" value="1"/>
</dbReference>
<gene>
    <name evidence="11" type="ORF">TWF696_004507</name>
</gene>
<evidence type="ECO:0000256" key="9">
    <source>
        <dbReference type="ARBA" id="ARBA00076743"/>
    </source>
</evidence>
<protein>
    <recommendedName>
        <fullName evidence="3">H/ACA ribonucleoprotein complex non-core subunit NAF1</fullName>
    </recommendedName>
    <alternativeName>
        <fullName evidence="9">Nuclear assembly factor 1</fullName>
    </alternativeName>
</protein>
<evidence type="ECO:0000256" key="10">
    <source>
        <dbReference type="SAM" id="MobiDB-lite"/>
    </source>
</evidence>
<evidence type="ECO:0000256" key="5">
    <source>
        <dbReference type="ARBA" id="ARBA00022552"/>
    </source>
</evidence>
<dbReference type="FunFam" id="2.40.10.230:FF:000002">
    <property type="entry name" value="H/ACA ribonucleoprotein complex non-core subunit NAF1"/>
    <property type="match status" value="1"/>
</dbReference>
<feature type="compositionally biased region" description="Basic residues" evidence="10">
    <location>
        <begin position="507"/>
        <end position="520"/>
    </location>
</feature>
<feature type="compositionally biased region" description="Pro residues" evidence="10">
    <location>
        <begin position="559"/>
        <end position="571"/>
    </location>
</feature>
<feature type="compositionally biased region" description="Low complexity" evidence="10">
    <location>
        <begin position="194"/>
        <end position="210"/>
    </location>
</feature>
<dbReference type="GO" id="GO:0001522">
    <property type="term" value="P:pseudouridine synthesis"/>
    <property type="evidence" value="ECO:0007669"/>
    <property type="project" value="InterPro"/>
</dbReference>
<keyword evidence="7" id="KW-0694">RNA-binding</keyword>
<evidence type="ECO:0000313" key="11">
    <source>
        <dbReference type="EMBL" id="KAK6355402.1"/>
    </source>
</evidence>
<keyword evidence="12" id="KW-1185">Reference proteome</keyword>
<dbReference type="GO" id="GO:0000493">
    <property type="term" value="P:box H/ACA snoRNP assembly"/>
    <property type="evidence" value="ECO:0007669"/>
    <property type="project" value="InterPro"/>
</dbReference>
<keyword evidence="4" id="KW-0690">Ribosome biogenesis</keyword>
<feature type="compositionally biased region" description="Acidic residues" evidence="10">
    <location>
        <begin position="397"/>
        <end position="411"/>
    </location>
</feature>
<feature type="region of interest" description="Disordered" evidence="10">
    <location>
        <begin position="388"/>
        <end position="579"/>
    </location>
</feature>
<dbReference type="SUPFAM" id="SSF50447">
    <property type="entry name" value="Translation proteins"/>
    <property type="match status" value="1"/>
</dbReference>
<feature type="region of interest" description="Disordered" evidence="10">
    <location>
        <begin position="1"/>
        <end position="87"/>
    </location>
</feature>
<evidence type="ECO:0000256" key="7">
    <source>
        <dbReference type="ARBA" id="ARBA00022884"/>
    </source>
</evidence>
<feature type="compositionally biased region" description="Pro residues" evidence="10">
    <location>
        <begin position="624"/>
        <end position="641"/>
    </location>
</feature>
<keyword evidence="6" id="KW-0597">Phosphoprotein</keyword>
<dbReference type="Gene3D" id="2.40.10.230">
    <property type="entry name" value="Probable tRNA pseudouridine synthase domain"/>
    <property type="match status" value="1"/>
</dbReference>
<dbReference type="GO" id="GO:0005634">
    <property type="term" value="C:nucleus"/>
    <property type="evidence" value="ECO:0007669"/>
    <property type="project" value="UniProtKB-SubCell"/>
</dbReference>
<dbReference type="Pfam" id="PF04410">
    <property type="entry name" value="Gar1"/>
    <property type="match status" value="1"/>
</dbReference>
<dbReference type="AlphaFoldDB" id="A0AAV9V6B8"/>
<evidence type="ECO:0000256" key="1">
    <source>
        <dbReference type="ARBA" id="ARBA00004123"/>
    </source>
</evidence>
<evidence type="ECO:0000256" key="6">
    <source>
        <dbReference type="ARBA" id="ARBA00022553"/>
    </source>
</evidence>
<proteinExistence type="inferred from homology"/>
<evidence type="ECO:0000256" key="2">
    <source>
        <dbReference type="ARBA" id="ARBA00009801"/>
    </source>
</evidence>
<dbReference type="GO" id="GO:0003723">
    <property type="term" value="F:RNA binding"/>
    <property type="evidence" value="ECO:0007669"/>
    <property type="project" value="UniProtKB-KW"/>
</dbReference>
<comment type="similarity">
    <text evidence="2">Belongs to the NAF1 family.</text>
</comment>